<proteinExistence type="predicted"/>
<dbReference type="PANTHER" id="PTHR31728">
    <property type="entry name" value="ABRAXAS FAMILY MEMBER"/>
    <property type="match status" value="1"/>
</dbReference>
<comment type="caution">
    <text evidence="1">The sequence shown here is derived from an EMBL/GenBank/DDBJ whole genome shotgun (WGS) entry which is preliminary data.</text>
</comment>
<dbReference type="Proteomes" id="UP000743370">
    <property type="component" value="Unassembled WGS sequence"/>
</dbReference>
<reference evidence="1 2" key="1">
    <citation type="submission" date="2020-05" db="EMBL/GenBank/DDBJ databases">
        <title>Vigna angularis (adzuki bean) Var. LongXiaoDou No. 4 denovo assembly.</title>
        <authorList>
            <person name="Xiang H."/>
        </authorList>
    </citation>
    <scope>NUCLEOTIDE SEQUENCE [LARGE SCALE GENOMIC DNA]</scope>
    <source>
        <tissue evidence="1">Leaf</tissue>
    </source>
</reference>
<dbReference type="GO" id="GO:0031593">
    <property type="term" value="F:polyubiquitin modification-dependent protein binding"/>
    <property type="evidence" value="ECO:0007669"/>
    <property type="project" value="TreeGrafter"/>
</dbReference>
<organism evidence="1 2">
    <name type="scientific">Phaseolus angularis</name>
    <name type="common">Azuki bean</name>
    <name type="synonym">Vigna angularis</name>
    <dbReference type="NCBI Taxonomy" id="3914"/>
    <lineage>
        <taxon>Eukaryota</taxon>
        <taxon>Viridiplantae</taxon>
        <taxon>Streptophyta</taxon>
        <taxon>Embryophyta</taxon>
        <taxon>Tracheophyta</taxon>
        <taxon>Spermatophyta</taxon>
        <taxon>Magnoliopsida</taxon>
        <taxon>eudicotyledons</taxon>
        <taxon>Gunneridae</taxon>
        <taxon>Pentapetalae</taxon>
        <taxon>rosids</taxon>
        <taxon>fabids</taxon>
        <taxon>Fabales</taxon>
        <taxon>Fabaceae</taxon>
        <taxon>Papilionoideae</taxon>
        <taxon>50 kb inversion clade</taxon>
        <taxon>NPAAA clade</taxon>
        <taxon>indigoferoid/millettioid clade</taxon>
        <taxon>Phaseoleae</taxon>
        <taxon>Vigna</taxon>
    </lineage>
</organism>
<dbReference type="GO" id="GO:0005634">
    <property type="term" value="C:nucleus"/>
    <property type="evidence" value="ECO:0007669"/>
    <property type="project" value="TreeGrafter"/>
</dbReference>
<gene>
    <name evidence="1" type="ORF">HKW66_Vig0248460</name>
</gene>
<accession>A0A8T0JR33</accession>
<name>A0A8T0JR33_PHAAN</name>
<protein>
    <submittedName>
        <fullName evidence="1">Uncharacterized protein</fullName>
    </submittedName>
</protein>
<evidence type="ECO:0000313" key="2">
    <source>
        <dbReference type="Proteomes" id="UP000743370"/>
    </source>
</evidence>
<dbReference type="PANTHER" id="PTHR31728:SF5">
    <property type="entry name" value="OS07G0540200 PROTEIN"/>
    <property type="match status" value="1"/>
</dbReference>
<dbReference type="InterPro" id="IPR023238">
    <property type="entry name" value="FAM175"/>
</dbReference>
<evidence type="ECO:0000313" key="1">
    <source>
        <dbReference type="EMBL" id="KAG2380642.1"/>
    </source>
</evidence>
<dbReference type="AlphaFoldDB" id="A0A8T0JR33"/>
<dbReference type="EMBL" id="JABFOF010000009">
    <property type="protein sequence ID" value="KAG2380642.1"/>
    <property type="molecule type" value="Genomic_DNA"/>
</dbReference>
<sequence>MDDPPLQKIAISGPTLASLIQRFSTSPSAIRGLLFGHVTHLPTTPSDDSPSTVGKLSRMVGSDARSYTEGLEELYKKMLVKIQNLTSLVDESSAMVLEQPLCIVNCGPRYFDKIATDAQLQGVFPMRLLVALLAVLCNQPDLKLLTKTAPFFLPSFPFSYDGFVSPTPLRHSTCSTNLLLFSYF</sequence>